<protein>
    <submittedName>
        <fullName evidence="1">Tir chaperone protein (CesT) family protein</fullName>
    </submittedName>
</protein>
<proteinExistence type="predicted"/>
<sequence length="147" mass="16355">MEIERKRLRISPVQLGARPVPEVPDRWVLAGPDREEMTITCTDAEGEVFALTVRIARLLAEGQSYQLAAALTLNHEVACLNGGAVAYDVDDDTFLYCKRVEARTLDLSAFNDRIARAFSTARLLRERLAQAQGRIRPATAQAFQPRA</sequence>
<organism evidence="1 2">
    <name type="scientific">Pseudomonas indica</name>
    <dbReference type="NCBI Taxonomy" id="137658"/>
    <lineage>
        <taxon>Bacteria</taxon>
        <taxon>Pseudomonadati</taxon>
        <taxon>Pseudomonadota</taxon>
        <taxon>Gammaproteobacteria</taxon>
        <taxon>Pseudomonadales</taxon>
        <taxon>Pseudomonadaceae</taxon>
        <taxon>Pseudomonas</taxon>
    </lineage>
</organism>
<dbReference type="Gene3D" id="3.30.1460.10">
    <property type="match status" value="1"/>
</dbReference>
<dbReference type="Pfam" id="PF05932">
    <property type="entry name" value="CesT"/>
    <property type="match status" value="1"/>
</dbReference>
<dbReference type="Proteomes" id="UP000198706">
    <property type="component" value="Unassembled WGS sequence"/>
</dbReference>
<dbReference type="EMBL" id="FNFD01000042">
    <property type="protein sequence ID" value="SDM02996.1"/>
    <property type="molecule type" value="Genomic_DNA"/>
</dbReference>
<evidence type="ECO:0000313" key="1">
    <source>
        <dbReference type="EMBL" id="SDM02996.1"/>
    </source>
</evidence>
<dbReference type="GO" id="GO:0030254">
    <property type="term" value="P:protein secretion by the type III secretion system"/>
    <property type="evidence" value="ECO:0007669"/>
    <property type="project" value="InterPro"/>
</dbReference>
<name>A0A1G9PW49_9PSED</name>
<keyword evidence="2" id="KW-1185">Reference proteome</keyword>
<evidence type="ECO:0000313" key="2">
    <source>
        <dbReference type="Proteomes" id="UP000198706"/>
    </source>
</evidence>
<dbReference type="STRING" id="137658.SAMN05216186_1425"/>
<reference evidence="1 2" key="1">
    <citation type="submission" date="2016-10" db="EMBL/GenBank/DDBJ databases">
        <authorList>
            <person name="de Groot N.N."/>
        </authorList>
    </citation>
    <scope>NUCLEOTIDE SEQUENCE [LARGE SCALE GENOMIC DNA]</scope>
    <source>
        <strain evidence="1 2">JCM 21544</strain>
    </source>
</reference>
<accession>A0A1G9PW49</accession>
<gene>
    <name evidence="1" type="ORF">SAMN05216186_1425</name>
</gene>
<dbReference type="AlphaFoldDB" id="A0A1G9PW49"/>
<dbReference type="RefSeq" id="WP_084339487.1">
    <property type="nucleotide sequence ID" value="NZ_FNFD01000042.1"/>
</dbReference>
<dbReference type="SUPFAM" id="SSF69635">
    <property type="entry name" value="Type III secretory system chaperone-like"/>
    <property type="match status" value="1"/>
</dbReference>
<dbReference type="InterPro" id="IPR010261">
    <property type="entry name" value="Tir_chaperone"/>
</dbReference>
<dbReference type="CDD" id="cd16364">
    <property type="entry name" value="T3SC_I-like"/>
    <property type="match status" value="1"/>
</dbReference>